<protein>
    <submittedName>
        <fullName evidence="1">Uncharacterized protein</fullName>
    </submittedName>
</protein>
<accession>A0ACB7ZVD2</accession>
<proteinExistence type="predicted"/>
<reference evidence="1" key="1">
    <citation type="journal article" date="2021" name="New Phytol.">
        <title>Evolutionary innovations through gain and loss of genes in the ectomycorrhizal Boletales.</title>
        <authorList>
            <person name="Wu G."/>
            <person name="Miyauchi S."/>
            <person name="Morin E."/>
            <person name="Kuo A."/>
            <person name="Drula E."/>
            <person name="Varga T."/>
            <person name="Kohler A."/>
            <person name="Feng B."/>
            <person name="Cao Y."/>
            <person name="Lipzen A."/>
            <person name="Daum C."/>
            <person name="Hundley H."/>
            <person name="Pangilinan J."/>
            <person name="Johnson J."/>
            <person name="Barry K."/>
            <person name="LaButti K."/>
            <person name="Ng V."/>
            <person name="Ahrendt S."/>
            <person name="Min B."/>
            <person name="Choi I.G."/>
            <person name="Park H."/>
            <person name="Plett J.M."/>
            <person name="Magnuson J."/>
            <person name="Spatafora J.W."/>
            <person name="Nagy L.G."/>
            <person name="Henrissat B."/>
            <person name="Grigoriev I.V."/>
            <person name="Yang Z.L."/>
            <person name="Xu J."/>
            <person name="Martin F.M."/>
        </authorList>
    </citation>
    <scope>NUCLEOTIDE SEQUENCE</scope>
    <source>
        <strain evidence="1">ATCC 28755</strain>
    </source>
</reference>
<keyword evidence="2" id="KW-1185">Reference proteome</keyword>
<dbReference type="EMBL" id="MU268412">
    <property type="protein sequence ID" value="KAH7904622.1"/>
    <property type="molecule type" value="Genomic_DNA"/>
</dbReference>
<sequence length="606" mass="68004">MSTTSYSFQSPSVTLEKGAYRMRAPRSTNPHANANASTSRPTPLRQFNTNISATNLLGTTQTQKLVLIALLTIASLASFGTAYYLFTSRWPLPPFLFPAVRITDDSHLSLSIPIEVVPDGGERTRCTRIPYDPREKFLSFLPHSGFHNQRIAFENALTLARLLNRTLLMPPIRLALGNGGTIGYAPYWDLRRRLRNSGKEGLNHSFSWNIHAYIPDECVSYTLWTHIPWDWLVDLSHIRHHQRTYERYTLDAINMQDSEDWEADMYAERDGDILTLADTTPYDFRFVDTLAPLEPIVPATSPVIHNPKPKPKPPNKYTYGLSISHLARSDARLIRVGTLFGSARLRLRTAESRAVRREIRAGMAFAASRIAGLLSALDTLPPIRPDNDTLNAVGQHAYISAHLRLADGPFFARRKQIVRHAWWDIGIRVLGLSIREMIALERVFGGRKSGVADVKPERNDLRQQRQDEEPDIPVDYMDESELNFFNSSEFPDPVDHNGDDDDDDDDDLLGIFLRTFPCTFFLSEFVGNGGIAGVTGKKEDLINAYDALPLTPFLHPFLDALVAARARAFVGTQGSTFSAFVGDVLWRVEGGGGMHADDEWGIVERG</sequence>
<comment type="caution">
    <text evidence="1">The sequence shown here is derived from an EMBL/GenBank/DDBJ whole genome shotgun (WGS) entry which is preliminary data.</text>
</comment>
<evidence type="ECO:0000313" key="2">
    <source>
        <dbReference type="Proteomes" id="UP000790377"/>
    </source>
</evidence>
<organism evidence="1 2">
    <name type="scientific">Hygrophoropsis aurantiaca</name>
    <dbReference type="NCBI Taxonomy" id="72124"/>
    <lineage>
        <taxon>Eukaryota</taxon>
        <taxon>Fungi</taxon>
        <taxon>Dikarya</taxon>
        <taxon>Basidiomycota</taxon>
        <taxon>Agaricomycotina</taxon>
        <taxon>Agaricomycetes</taxon>
        <taxon>Agaricomycetidae</taxon>
        <taxon>Boletales</taxon>
        <taxon>Coniophorineae</taxon>
        <taxon>Hygrophoropsidaceae</taxon>
        <taxon>Hygrophoropsis</taxon>
    </lineage>
</organism>
<dbReference type="Proteomes" id="UP000790377">
    <property type="component" value="Unassembled WGS sequence"/>
</dbReference>
<name>A0ACB7ZVD2_9AGAM</name>
<gene>
    <name evidence="1" type="ORF">BJ138DRAFT_1018886</name>
</gene>
<evidence type="ECO:0000313" key="1">
    <source>
        <dbReference type="EMBL" id="KAH7904622.1"/>
    </source>
</evidence>